<accession>A0ABV2T622</accession>
<organism evidence="2 3">
    <name type="scientific">Chitinophaga defluvii</name>
    <dbReference type="NCBI Taxonomy" id="3163343"/>
    <lineage>
        <taxon>Bacteria</taxon>
        <taxon>Pseudomonadati</taxon>
        <taxon>Bacteroidota</taxon>
        <taxon>Chitinophagia</taxon>
        <taxon>Chitinophagales</taxon>
        <taxon>Chitinophagaceae</taxon>
        <taxon>Chitinophaga</taxon>
    </lineage>
</organism>
<reference evidence="2 3" key="1">
    <citation type="submission" date="2024-06" db="EMBL/GenBank/DDBJ databases">
        <title>Chitinophaga defluvii sp. nov., isolated from municipal sewage.</title>
        <authorList>
            <person name="Zhang L."/>
        </authorList>
    </citation>
    <scope>NUCLEOTIDE SEQUENCE [LARGE SCALE GENOMIC DNA]</scope>
    <source>
        <strain evidence="2 3">H8</strain>
    </source>
</reference>
<feature type="transmembrane region" description="Helical" evidence="1">
    <location>
        <begin position="40"/>
        <end position="62"/>
    </location>
</feature>
<sequence length="209" mass="23642">MNAANAIQESLEQKGYLLTEKFSFLGLAAVVREGFAFRNIFIKCYITLLAGITLFVIAAGSYLISTGQTSLSDYLAYFFTGVLSTFLIIPLHEFIHGCMFKYYGARDVRYGFIPKYLMFYAVAHLFTVTYIQFRRIALAPFIIISSGCIIAILLLPLTGKFIALGLLLFHTFCCAGDFGLCAYMFARKEKEIISFDDANEQITYFFCKY</sequence>
<dbReference type="Proteomes" id="UP001549749">
    <property type="component" value="Unassembled WGS sequence"/>
</dbReference>
<dbReference type="RefSeq" id="WP_354661099.1">
    <property type="nucleotide sequence ID" value="NZ_JBEXAC010000002.1"/>
</dbReference>
<name>A0ABV2T622_9BACT</name>
<keyword evidence="1" id="KW-0472">Membrane</keyword>
<dbReference type="Pfam" id="PF11667">
    <property type="entry name" value="DUF3267"/>
    <property type="match status" value="1"/>
</dbReference>
<comment type="caution">
    <text evidence="2">The sequence shown here is derived from an EMBL/GenBank/DDBJ whole genome shotgun (WGS) entry which is preliminary data.</text>
</comment>
<evidence type="ECO:0000256" key="1">
    <source>
        <dbReference type="SAM" id="Phobius"/>
    </source>
</evidence>
<keyword evidence="1" id="KW-1133">Transmembrane helix</keyword>
<dbReference type="InterPro" id="IPR021683">
    <property type="entry name" value="DUF3267"/>
</dbReference>
<keyword evidence="3" id="KW-1185">Reference proteome</keyword>
<evidence type="ECO:0000313" key="3">
    <source>
        <dbReference type="Proteomes" id="UP001549749"/>
    </source>
</evidence>
<feature type="transmembrane region" description="Helical" evidence="1">
    <location>
        <begin position="112"/>
        <end position="131"/>
    </location>
</feature>
<feature type="transmembrane region" description="Helical" evidence="1">
    <location>
        <begin position="138"/>
        <end position="155"/>
    </location>
</feature>
<feature type="transmembrane region" description="Helical" evidence="1">
    <location>
        <begin position="74"/>
        <end position="92"/>
    </location>
</feature>
<evidence type="ECO:0000313" key="2">
    <source>
        <dbReference type="EMBL" id="MET6998454.1"/>
    </source>
</evidence>
<protein>
    <submittedName>
        <fullName evidence="2">DUF3267 domain-containing protein</fullName>
    </submittedName>
</protein>
<proteinExistence type="predicted"/>
<gene>
    <name evidence="2" type="ORF">ABR189_13795</name>
</gene>
<feature type="transmembrane region" description="Helical" evidence="1">
    <location>
        <begin position="161"/>
        <end position="185"/>
    </location>
</feature>
<dbReference type="EMBL" id="JBEXAC010000002">
    <property type="protein sequence ID" value="MET6998454.1"/>
    <property type="molecule type" value="Genomic_DNA"/>
</dbReference>
<keyword evidence="1" id="KW-0812">Transmembrane</keyword>